<dbReference type="EMBL" id="JBHTCJ010000013">
    <property type="protein sequence ID" value="MFC7344087.1"/>
    <property type="molecule type" value="Genomic_DNA"/>
</dbReference>
<evidence type="ECO:0000313" key="4">
    <source>
        <dbReference type="Proteomes" id="UP001596504"/>
    </source>
</evidence>
<reference evidence="4" key="1">
    <citation type="journal article" date="2019" name="Int. J. Syst. Evol. Microbiol.">
        <title>The Global Catalogue of Microorganisms (GCM) 10K type strain sequencing project: providing services to taxonomists for standard genome sequencing and annotation.</title>
        <authorList>
            <consortium name="The Broad Institute Genomics Platform"/>
            <consortium name="The Broad Institute Genome Sequencing Center for Infectious Disease"/>
            <person name="Wu L."/>
            <person name="Ma J."/>
        </authorList>
    </citation>
    <scope>NUCLEOTIDE SEQUENCE [LARGE SCALE GENOMIC DNA]</scope>
    <source>
        <strain evidence="4">WLHS5</strain>
    </source>
</reference>
<evidence type="ECO:0000313" key="3">
    <source>
        <dbReference type="EMBL" id="MFC7344087.1"/>
    </source>
</evidence>
<accession>A0ABW2LSD9</accession>
<keyword evidence="4" id="KW-1185">Reference proteome</keyword>
<sequence>MPDTRQEPSAQPERRSAVSHPVWALLGIAANVVGIAGYLNNPTSMATAALAVAAILFGVVLLWSSRGQVVGAKVVLAVAVIVVGAVLAAVIVTRSVVSAPSEQAGRGTPDPAPPAQEESTAPPTGTARPTSSAPGAPEVSRASGEKPIVLTEGYGLDLDSQEPYWVAEPSGEDGEDLTLSSSHLYAHEDLAAAAPDSTLEDCIRAGYYSRVEIDEVTAGSAYCAKTDGGAYARVVVRERRENEMALDVVVWTKPS</sequence>
<keyword evidence="2" id="KW-1133">Transmembrane helix</keyword>
<feature type="transmembrane region" description="Helical" evidence="2">
    <location>
        <begin position="70"/>
        <end position="92"/>
    </location>
</feature>
<organism evidence="3 4">
    <name type="scientific">Saccharopolyspora griseoalba</name>
    <dbReference type="NCBI Taxonomy" id="1431848"/>
    <lineage>
        <taxon>Bacteria</taxon>
        <taxon>Bacillati</taxon>
        <taxon>Actinomycetota</taxon>
        <taxon>Actinomycetes</taxon>
        <taxon>Pseudonocardiales</taxon>
        <taxon>Pseudonocardiaceae</taxon>
        <taxon>Saccharopolyspora</taxon>
    </lineage>
</organism>
<proteinExistence type="predicted"/>
<gene>
    <name evidence="3" type="ORF">ACFQRI_21990</name>
</gene>
<keyword evidence="2" id="KW-0472">Membrane</keyword>
<feature type="transmembrane region" description="Helical" evidence="2">
    <location>
        <begin position="45"/>
        <end position="63"/>
    </location>
</feature>
<evidence type="ECO:0008006" key="5">
    <source>
        <dbReference type="Google" id="ProtNLM"/>
    </source>
</evidence>
<comment type="caution">
    <text evidence="3">The sequence shown here is derived from an EMBL/GenBank/DDBJ whole genome shotgun (WGS) entry which is preliminary data.</text>
</comment>
<dbReference type="Proteomes" id="UP001596504">
    <property type="component" value="Unassembled WGS sequence"/>
</dbReference>
<feature type="compositionally biased region" description="Polar residues" evidence="1">
    <location>
        <begin position="117"/>
        <end position="133"/>
    </location>
</feature>
<evidence type="ECO:0000256" key="1">
    <source>
        <dbReference type="SAM" id="MobiDB-lite"/>
    </source>
</evidence>
<keyword evidence="2" id="KW-0812">Transmembrane</keyword>
<feature type="transmembrane region" description="Helical" evidence="2">
    <location>
        <begin position="21"/>
        <end position="39"/>
    </location>
</feature>
<evidence type="ECO:0000256" key="2">
    <source>
        <dbReference type="SAM" id="Phobius"/>
    </source>
</evidence>
<name>A0ABW2LSD9_9PSEU</name>
<feature type="region of interest" description="Disordered" evidence="1">
    <location>
        <begin position="99"/>
        <end position="144"/>
    </location>
</feature>
<dbReference type="RefSeq" id="WP_380671629.1">
    <property type="nucleotide sequence ID" value="NZ_JBHTCJ010000013.1"/>
</dbReference>
<protein>
    <recommendedName>
        <fullName evidence="5">Serine/threonine protein kinase</fullName>
    </recommendedName>
</protein>